<evidence type="ECO:0000256" key="1">
    <source>
        <dbReference type="ARBA" id="ARBA00004123"/>
    </source>
</evidence>
<dbReference type="InterPro" id="IPR001781">
    <property type="entry name" value="Znf_LIM"/>
</dbReference>
<dbReference type="InterPro" id="IPR001356">
    <property type="entry name" value="HD"/>
</dbReference>
<sequence>MMNVGSSNCSECHRAIRDQWIYKVGGSLHHASCLSCAVCSAQLDETCYSYNGAYYCKKDYFTSQSCLTSTPPSWGPLLPPHCLHCSVCNVTILKGQNVGFSNDGLLYCEDHSFMSFMKTTLPYGSFDSGIESDLSVHDSGSNTPSSLLNLDDANSTQSRESEDDEDKVKDLDENGKENKRRGPRTTIKAKQFEVLKTVFSQTPKPTRTHEGTACKGNRASMRVIQVWFQNKRSKEKRMHQMRFMARGPFLPPNAGRRNAGGFDTGVLPRELPPGGPYPEPPYGPPDFAFGYPQAPPNALDITTTV</sequence>
<dbReference type="GO" id="GO:0005634">
    <property type="term" value="C:nucleus"/>
    <property type="evidence" value="ECO:0007669"/>
    <property type="project" value="UniProtKB-SubCell"/>
</dbReference>
<dbReference type="InterPro" id="IPR009057">
    <property type="entry name" value="Homeodomain-like_sf"/>
</dbReference>
<evidence type="ECO:0000256" key="12">
    <source>
        <dbReference type="SAM" id="MobiDB-lite"/>
    </source>
</evidence>
<dbReference type="EMBL" id="CP045900">
    <property type="protein sequence ID" value="QQP42050.1"/>
    <property type="molecule type" value="Genomic_DNA"/>
</dbReference>
<dbReference type="GO" id="GO:0000981">
    <property type="term" value="F:DNA-binding transcription factor activity, RNA polymerase II-specific"/>
    <property type="evidence" value="ECO:0007669"/>
    <property type="project" value="TreeGrafter"/>
</dbReference>
<accession>A0A7T8H209</accession>
<dbReference type="SMART" id="SM00389">
    <property type="entry name" value="HOX"/>
    <property type="match status" value="1"/>
</dbReference>
<organism evidence="15 16">
    <name type="scientific">Caligus rogercresseyi</name>
    <name type="common">Sea louse</name>
    <dbReference type="NCBI Taxonomy" id="217165"/>
    <lineage>
        <taxon>Eukaryota</taxon>
        <taxon>Metazoa</taxon>
        <taxon>Ecdysozoa</taxon>
        <taxon>Arthropoda</taxon>
        <taxon>Crustacea</taxon>
        <taxon>Multicrustacea</taxon>
        <taxon>Hexanauplia</taxon>
        <taxon>Copepoda</taxon>
        <taxon>Siphonostomatoida</taxon>
        <taxon>Caligidae</taxon>
        <taxon>Caligus</taxon>
    </lineage>
</organism>
<keyword evidence="6 9" id="KW-0238">DNA-binding</keyword>
<evidence type="ECO:0000313" key="16">
    <source>
        <dbReference type="Proteomes" id="UP000595437"/>
    </source>
</evidence>
<feature type="non-terminal residue" evidence="15">
    <location>
        <position position="305"/>
    </location>
</feature>
<feature type="compositionally biased region" description="Basic and acidic residues" evidence="12">
    <location>
        <begin position="166"/>
        <end position="177"/>
    </location>
</feature>
<gene>
    <name evidence="15" type="ORF">FKW44_016596</name>
</gene>
<evidence type="ECO:0000256" key="9">
    <source>
        <dbReference type="PROSITE-ProRule" id="PRU00108"/>
    </source>
</evidence>
<evidence type="ECO:0000256" key="8">
    <source>
        <dbReference type="ARBA" id="ARBA00023242"/>
    </source>
</evidence>
<keyword evidence="2 10" id="KW-0479">Metal-binding</keyword>
<evidence type="ECO:0000256" key="5">
    <source>
        <dbReference type="ARBA" id="ARBA00023038"/>
    </source>
</evidence>
<dbReference type="PANTHER" id="PTHR24208:SF105">
    <property type="entry name" value="DLIM1"/>
    <property type="match status" value="1"/>
</dbReference>
<dbReference type="OrthoDB" id="10068367at2759"/>
<dbReference type="Gene3D" id="1.10.10.60">
    <property type="entry name" value="Homeodomain-like"/>
    <property type="match status" value="1"/>
</dbReference>
<dbReference type="GO" id="GO:0030182">
    <property type="term" value="P:neuron differentiation"/>
    <property type="evidence" value="ECO:0007669"/>
    <property type="project" value="TreeGrafter"/>
</dbReference>
<feature type="domain" description="Homeobox" evidence="14">
    <location>
        <begin position="178"/>
        <end position="238"/>
    </location>
</feature>
<dbReference type="SUPFAM" id="SSF46689">
    <property type="entry name" value="Homeodomain-like"/>
    <property type="match status" value="1"/>
</dbReference>
<dbReference type="PROSITE" id="PS50071">
    <property type="entry name" value="HOMEOBOX_2"/>
    <property type="match status" value="1"/>
</dbReference>
<dbReference type="GO" id="GO:0046872">
    <property type="term" value="F:metal ion binding"/>
    <property type="evidence" value="ECO:0007669"/>
    <property type="project" value="UniProtKB-KW"/>
</dbReference>
<proteinExistence type="predicted"/>
<evidence type="ECO:0000259" key="14">
    <source>
        <dbReference type="PROSITE" id="PS50071"/>
    </source>
</evidence>
<dbReference type="PROSITE" id="PS50023">
    <property type="entry name" value="LIM_DOMAIN_2"/>
    <property type="match status" value="1"/>
</dbReference>
<evidence type="ECO:0000256" key="3">
    <source>
        <dbReference type="ARBA" id="ARBA00022737"/>
    </source>
</evidence>
<keyword evidence="4 10" id="KW-0862">Zinc</keyword>
<evidence type="ECO:0000313" key="15">
    <source>
        <dbReference type="EMBL" id="QQP42050.1"/>
    </source>
</evidence>
<dbReference type="Proteomes" id="UP000595437">
    <property type="component" value="Chromosome 11"/>
</dbReference>
<keyword evidence="3" id="KW-0677">Repeat</keyword>
<feature type="domain" description="LIM zinc-binding" evidence="13">
    <location>
        <begin position="7"/>
        <end position="66"/>
    </location>
</feature>
<dbReference type="SMART" id="SM00132">
    <property type="entry name" value="LIM"/>
    <property type="match status" value="1"/>
</dbReference>
<keyword evidence="7 9" id="KW-0371">Homeobox</keyword>
<evidence type="ECO:0000259" key="13">
    <source>
        <dbReference type="PROSITE" id="PS50023"/>
    </source>
</evidence>
<evidence type="ECO:0000256" key="2">
    <source>
        <dbReference type="ARBA" id="ARBA00022723"/>
    </source>
</evidence>
<comment type="subcellular location">
    <subcellularLocation>
        <location evidence="1 9 11">Nucleus</location>
    </subcellularLocation>
</comment>
<dbReference type="InterPro" id="IPR050453">
    <property type="entry name" value="LIM_Homeobox_TF"/>
</dbReference>
<feature type="region of interest" description="Disordered" evidence="12">
    <location>
        <begin position="135"/>
        <end position="187"/>
    </location>
</feature>
<evidence type="ECO:0000256" key="6">
    <source>
        <dbReference type="ARBA" id="ARBA00023125"/>
    </source>
</evidence>
<name>A0A7T8H209_CALRO</name>
<evidence type="ECO:0000256" key="10">
    <source>
        <dbReference type="PROSITE-ProRule" id="PRU00125"/>
    </source>
</evidence>
<dbReference type="Gene3D" id="2.10.110.10">
    <property type="entry name" value="Cysteine Rich Protein"/>
    <property type="match status" value="2"/>
</dbReference>
<dbReference type="AlphaFoldDB" id="A0A7T8H209"/>
<dbReference type="Pfam" id="PF00046">
    <property type="entry name" value="Homeodomain"/>
    <property type="match status" value="1"/>
</dbReference>
<evidence type="ECO:0000256" key="11">
    <source>
        <dbReference type="RuleBase" id="RU000682"/>
    </source>
</evidence>
<keyword evidence="8 9" id="KW-0539">Nucleus</keyword>
<dbReference type="PROSITE" id="PS00478">
    <property type="entry name" value="LIM_DOMAIN_1"/>
    <property type="match status" value="1"/>
</dbReference>
<keyword evidence="16" id="KW-1185">Reference proteome</keyword>
<dbReference type="Pfam" id="PF00412">
    <property type="entry name" value="LIM"/>
    <property type="match status" value="1"/>
</dbReference>
<dbReference type="PANTHER" id="PTHR24208">
    <property type="entry name" value="LIM/HOMEOBOX PROTEIN LHX"/>
    <property type="match status" value="1"/>
</dbReference>
<reference evidence="16" key="1">
    <citation type="submission" date="2021-01" db="EMBL/GenBank/DDBJ databases">
        <title>Caligus Genome Assembly.</title>
        <authorList>
            <person name="Gallardo-Escarate C."/>
        </authorList>
    </citation>
    <scope>NUCLEOTIDE SEQUENCE [LARGE SCALE GENOMIC DNA]</scope>
</reference>
<evidence type="ECO:0000256" key="4">
    <source>
        <dbReference type="ARBA" id="ARBA00022833"/>
    </source>
</evidence>
<feature type="compositionally biased region" description="Polar residues" evidence="12">
    <location>
        <begin position="138"/>
        <end position="158"/>
    </location>
</feature>
<keyword evidence="5 10" id="KW-0440">LIM domain</keyword>
<evidence type="ECO:0000256" key="7">
    <source>
        <dbReference type="ARBA" id="ARBA00023155"/>
    </source>
</evidence>
<dbReference type="CDD" id="cd00086">
    <property type="entry name" value="homeodomain"/>
    <property type="match status" value="1"/>
</dbReference>
<dbReference type="GO" id="GO:0000977">
    <property type="term" value="F:RNA polymerase II transcription regulatory region sequence-specific DNA binding"/>
    <property type="evidence" value="ECO:0007669"/>
    <property type="project" value="TreeGrafter"/>
</dbReference>
<feature type="DNA-binding region" description="Homeobox" evidence="9">
    <location>
        <begin position="180"/>
        <end position="239"/>
    </location>
</feature>
<protein>
    <submittedName>
        <fullName evidence="15">LIM/homeobox protein Lhx3_ putative</fullName>
    </submittedName>
</protein>